<dbReference type="PANTHER" id="PTHR48227:SF1">
    <property type="entry name" value="DNA LIGASE 1-LIKE"/>
    <property type="match status" value="1"/>
</dbReference>
<feature type="compositionally biased region" description="Basic and acidic residues" evidence="1">
    <location>
        <begin position="214"/>
        <end position="228"/>
    </location>
</feature>
<dbReference type="EnsemblPlants" id="AET04971">
    <property type="protein sequence ID" value="AET04971"/>
    <property type="gene ID" value="MTR_8g097140"/>
</dbReference>
<dbReference type="eggNOG" id="ENOG502S9QX">
    <property type="taxonomic scope" value="Eukaryota"/>
</dbReference>
<evidence type="ECO:0000256" key="1">
    <source>
        <dbReference type="SAM" id="MobiDB-lite"/>
    </source>
</evidence>
<proteinExistence type="predicted"/>
<feature type="compositionally biased region" description="Basic and acidic residues" evidence="1">
    <location>
        <begin position="187"/>
        <end position="199"/>
    </location>
</feature>
<dbReference type="OMA" id="RKKTHNG"/>
<sequence>MPITRRCESSKEISLSRAAKIFSNFVSADNGASGGYDVILGKTFKGFNLLNQLHKELKLSKSHRKNRQSHITDDSVDVKSEKEFRNVDGKSNQIDVKFNQEVNGFEQPKETEKKISNNAKVENGVSVAPRGVEVRSKKRNEAASEVKMQRGKNSEVENAEGQEQQKEVEKKPSTGVNSGGPMGPLDLEIRTNKKIEAVSESKLYAVEKRKKRKSQDGEERIESSLGEHSKKKMKH</sequence>
<protein>
    <submittedName>
        <fullName evidence="2 4">Uncharacterized protein</fullName>
    </submittedName>
</protein>
<dbReference type="EMBL" id="PSQE01000008">
    <property type="protein sequence ID" value="RHN42503.1"/>
    <property type="molecule type" value="Genomic_DNA"/>
</dbReference>
<reference evidence="4" key="3">
    <citation type="submission" date="2015-04" db="UniProtKB">
        <authorList>
            <consortium name="EnsemblPlants"/>
        </authorList>
    </citation>
    <scope>IDENTIFICATION</scope>
    <source>
        <strain evidence="4">cv. Jemalong A17</strain>
    </source>
</reference>
<reference evidence="6" key="4">
    <citation type="journal article" date="2018" name="Nat. Plants">
        <title>Whole-genome landscape of Medicago truncatula symbiotic genes.</title>
        <authorList>
            <person name="Pecrix Y."/>
            <person name="Staton S.E."/>
            <person name="Sallet E."/>
            <person name="Lelandais-Briere C."/>
            <person name="Moreau S."/>
            <person name="Carrere S."/>
            <person name="Blein T."/>
            <person name="Jardinaud M.F."/>
            <person name="Latrasse D."/>
            <person name="Zouine M."/>
            <person name="Zahm M."/>
            <person name="Kreplak J."/>
            <person name="Mayjonade B."/>
            <person name="Satge C."/>
            <person name="Perez M."/>
            <person name="Cauet S."/>
            <person name="Marande W."/>
            <person name="Chantry-Darmon C."/>
            <person name="Lopez-Roques C."/>
            <person name="Bouchez O."/>
            <person name="Berard A."/>
            <person name="Debelle F."/>
            <person name="Munos S."/>
            <person name="Bendahmane A."/>
            <person name="Berges H."/>
            <person name="Niebel A."/>
            <person name="Buitink J."/>
            <person name="Frugier F."/>
            <person name="Benhamed M."/>
            <person name="Crespi M."/>
            <person name="Gouzy J."/>
            <person name="Gamas P."/>
        </authorList>
    </citation>
    <scope>NUCLEOTIDE SEQUENCE [LARGE SCALE GENOMIC DNA]</scope>
    <source>
        <strain evidence="6">cv. Jemalong A17</strain>
    </source>
</reference>
<dbReference type="AlphaFoldDB" id="G7LHA8"/>
<dbReference type="EMBL" id="CM001224">
    <property type="protein sequence ID" value="AET04971.1"/>
    <property type="molecule type" value="Genomic_DNA"/>
</dbReference>
<reference evidence="3" key="5">
    <citation type="journal article" date="2018" name="Nat. Plants">
        <title>Whole-genome landscape of Medicago truncatula symbiotic genes.</title>
        <authorList>
            <person name="Pecrix Y."/>
            <person name="Gamas P."/>
            <person name="Carrere S."/>
        </authorList>
    </citation>
    <scope>NUCLEOTIDE SEQUENCE</scope>
    <source>
        <tissue evidence="3">Leaves</tissue>
    </source>
</reference>
<name>G7LHA8_MEDTR</name>
<evidence type="ECO:0000313" key="3">
    <source>
        <dbReference type="EMBL" id="RHN42503.1"/>
    </source>
</evidence>
<dbReference type="Proteomes" id="UP000265566">
    <property type="component" value="Chromosome 8"/>
</dbReference>
<feature type="compositionally biased region" description="Basic and acidic residues" evidence="1">
    <location>
        <begin position="163"/>
        <end position="172"/>
    </location>
</feature>
<keyword evidence="5" id="KW-1185">Reference proteome</keyword>
<dbReference type="KEGG" id="mtr:11438615"/>
<dbReference type="Proteomes" id="UP000002051">
    <property type="component" value="Chromosome 8"/>
</dbReference>
<evidence type="ECO:0000313" key="5">
    <source>
        <dbReference type="Proteomes" id="UP000002051"/>
    </source>
</evidence>
<dbReference type="Gramene" id="rna48950">
    <property type="protein sequence ID" value="RHN42503.1"/>
    <property type="gene ID" value="gene48950"/>
</dbReference>
<reference evidence="2 5" key="2">
    <citation type="journal article" date="2014" name="BMC Genomics">
        <title>An improved genome release (version Mt4.0) for the model legume Medicago truncatula.</title>
        <authorList>
            <person name="Tang H."/>
            <person name="Krishnakumar V."/>
            <person name="Bidwell S."/>
            <person name="Rosen B."/>
            <person name="Chan A."/>
            <person name="Zhou S."/>
            <person name="Gentzbittel L."/>
            <person name="Childs K.L."/>
            <person name="Yandell M."/>
            <person name="Gundlach H."/>
            <person name="Mayer K.F."/>
            <person name="Schwartz D.C."/>
            <person name="Town C.D."/>
        </authorList>
    </citation>
    <scope>GENOME REANNOTATION</scope>
    <source>
        <strain evidence="4 5">cv. Jemalong A17</strain>
    </source>
</reference>
<dbReference type="PaxDb" id="3880-AET04971"/>
<dbReference type="OrthoDB" id="696117at2759"/>
<organism evidence="2 5">
    <name type="scientific">Medicago truncatula</name>
    <name type="common">Barrel medic</name>
    <name type="synonym">Medicago tribuloides</name>
    <dbReference type="NCBI Taxonomy" id="3880"/>
    <lineage>
        <taxon>Eukaryota</taxon>
        <taxon>Viridiplantae</taxon>
        <taxon>Streptophyta</taxon>
        <taxon>Embryophyta</taxon>
        <taxon>Tracheophyta</taxon>
        <taxon>Spermatophyta</taxon>
        <taxon>Magnoliopsida</taxon>
        <taxon>eudicotyledons</taxon>
        <taxon>Gunneridae</taxon>
        <taxon>Pentapetalae</taxon>
        <taxon>rosids</taxon>
        <taxon>fabids</taxon>
        <taxon>Fabales</taxon>
        <taxon>Fabaceae</taxon>
        <taxon>Papilionoideae</taxon>
        <taxon>50 kb inversion clade</taxon>
        <taxon>NPAAA clade</taxon>
        <taxon>Hologalegina</taxon>
        <taxon>IRL clade</taxon>
        <taxon>Trifolieae</taxon>
        <taxon>Medicago</taxon>
    </lineage>
</organism>
<evidence type="ECO:0000313" key="4">
    <source>
        <dbReference type="EnsemblPlants" id="AET04971"/>
    </source>
</evidence>
<evidence type="ECO:0000313" key="6">
    <source>
        <dbReference type="Proteomes" id="UP000265566"/>
    </source>
</evidence>
<gene>
    <name evidence="4" type="primary">11438615</name>
    <name evidence="2" type="ordered locus">MTR_8g097140</name>
    <name evidence="3" type="ORF">MtrunA17_Chr8g0377581</name>
</gene>
<accession>G7LHA8</accession>
<feature type="compositionally biased region" description="Basic and acidic residues" evidence="1">
    <location>
        <begin position="132"/>
        <end position="155"/>
    </location>
</feature>
<dbReference type="HOGENOM" id="CLU_1009581_0_0_1"/>
<reference evidence="2 5" key="1">
    <citation type="journal article" date="2011" name="Nature">
        <title>The Medicago genome provides insight into the evolution of rhizobial symbioses.</title>
        <authorList>
            <person name="Young N.D."/>
            <person name="Debelle F."/>
            <person name="Oldroyd G.E."/>
            <person name="Geurts R."/>
            <person name="Cannon S.B."/>
            <person name="Udvardi M.K."/>
            <person name="Benedito V.A."/>
            <person name="Mayer K.F."/>
            <person name="Gouzy J."/>
            <person name="Schoof H."/>
            <person name="Van de Peer Y."/>
            <person name="Proost S."/>
            <person name="Cook D.R."/>
            <person name="Meyers B.C."/>
            <person name="Spannagl M."/>
            <person name="Cheung F."/>
            <person name="De Mita S."/>
            <person name="Krishnakumar V."/>
            <person name="Gundlach H."/>
            <person name="Zhou S."/>
            <person name="Mudge J."/>
            <person name="Bharti A.K."/>
            <person name="Murray J.D."/>
            <person name="Naoumkina M.A."/>
            <person name="Rosen B."/>
            <person name="Silverstein K.A."/>
            <person name="Tang H."/>
            <person name="Rombauts S."/>
            <person name="Zhao P.X."/>
            <person name="Zhou P."/>
            <person name="Barbe V."/>
            <person name="Bardou P."/>
            <person name="Bechner M."/>
            <person name="Bellec A."/>
            <person name="Berger A."/>
            <person name="Berges H."/>
            <person name="Bidwell S."/>
            <person name="Bisseling T."/>
            <person name="Choisne N."/>
            <person name="Couloux A."/>
            <person name="Denny R."/>
            <person name="Deshpande S."/>
            <person name="Dai X."/>
            <person name="Doyle J.J."/>
            <person name="Dudez A.M."/>
            <person name="Farmer A.D."/>
            <person name="Fouteau S."/>
            <person name="Franken C."/>
            <person name="Gibelin C."/>
            <person name="Gish J."/>
            <person name="Goldstein S."/>
            <person name="Gonzalez A.J."/>
            <person name="Green P.J."/>
            <person name="Hallab A."/>
            <person name="Hartog M."/>
            <person name="Hua A."/>
            <person name="Humphray S.J."/>
            <person name="Jeong D.H."/>
            <person name="Jing Y."/>
            <person name="Jocker A."/>
            <person name="Kenton S.M."/>
            <person name="Kim D.J."/>
            <person name="Klee K."/>
            <person name="Lai H."/>
            <person name="Lang C."/>
            <person name="Lin S."/>
            <person name="Macmil S.L."/>
            <person name="Magdelenat G."/>
            <person name="Matthews L."/>
            <person name="McCorrison J."/>
            <person name="Monaghan E.L."/>
            <person name="Mun J.H."/>
            <person name="Najar F.Z."/>
            <person name="Nicholson C."/>
            <person name="Noirot C."/>
            <person name="O'Bleness M."/>
            <person name="Paule C.R."/>
            <person name="Poulain J."/>
            <person name="Prion F."/>
            <person name="Qin B."/>
            <person name="Qu C."/>
            <person name="Retzel E.F."/>
            <person name="Riddle C."/>
            <person name="Sallet E."/>
            <person name="Samain S."/>
            <person name="Samson N."/>
            <person name="Sanders I."/>
            <person name="Saurat O."/>
            <person name="Scarpelli C."/>
            <person name="Schiex T."/>
            <person name="Segurens B."/>
            <person name="Severin A.J."/>
            <person name="Sherrier D.J."/>
            <person name="Shi R."/>
            <person name="Sims S."/>
            <person name="Singer S.R."/>
            <person name="Sinharoy S."/>
            <person name="Sterck L."/>
            <person name="Viollet A."/>
            <person name="Wang B.B."/>
            <person name="Wang K."/>
            <person name="Wang M."/>
            <person name="Wang X."/>
            <person name="Warfsmann J."/>
            <person name="Weissenbach J."/>
            <person name="White D.D."/>
            <person name="White J.D."/>
            <person name="Wiley G.B."/>
            <person name="Wincker P."/>
            <person name="Xing Y."/>
            <person name="Yang L."/>
            <person name="Yao Z."/>
            <person name="Ying F."/>
            <person name="Zhai J."/>
            <person name="Zhou L."/>
            <person name="Zuber A."/>
            <person name="Denarie J."/>
            <person name="Dixon R.A."/>
            <person name="May G.D."/>
            <person name="Schwartz D.C."/>
            <person name="Rogers J."/>
            <person name="Quetier F."/>
            <person name="Town C.D."/>
            <person name="Roe B.A."/>
        </authorList>
    </citation>
    <scope>NUCLEOTIDE SEQUENCE [LARGE SCALE GENOMIC DNA]</scope>
    <source>
        <strain evidence="2">A17</strain>
        <strain evidence="4 5">cv. Jemalong A17</strain>
    </source>
</reference>
<feature type="region of interest" description="Disordered" evidence="1">
    <location>
        <begin position="102"/>
        <end position="235"/>
    </location>
</feature>
<evidence type="ECO:0000313" key="2">
    <source>
        <dbReference type="EMBL" id="AET04971.1"/>
    </source>
</evidence>
<dbReference type="PANTHER" id="PTHR48227">
    <property type="entry name" value="DNA TOPOISOMERASE 1-LIKE"/>
    <property type="match status" value="1"/>
</dbReference>